<dbReference type="InterPro" id="IPR013584">
    <property type="entry name" value="RAP"/>
</dbReference>
<feature type="region of interest" description="Disordered" evidence="1">
    <location>
        <begin position="201"/>
        <end position="223"/>
    </location>
</feature>
<evidence type="ECO:0000313" key="3">
    <source>
        <dbReference type="EMBL" id="GMH57533.1"/>
    </source>
</evidence>
<dbReference type="AlphaFoldDB" id="A0A9W6ZUU3"/>
<sequence length="223" mass="24796">MQDSFPEFSERDLANSIWALAVGGYFRSSPSSFLSLWSLATVASRGLDYTMEECAQLYHARMILESEGVPLPDCRADVFVRMEESEGNRIDAVSGVLDGMGFRHERNVSPTDKEDGFLTVNFAGREEKIAVELNWKGHFLEGDPKRRTLNGAKTSKIKLLKKLGWRVVSVDCHELRNDLGREEVVEMFRRRFEEDAGWAGGEGGGGVDVEGVDKREEGGLGGC</sequence>
<dbReference type="PROSITE" id="PS51286">
    <property type="entry name" value="RAP"/>
    <property type="match status" value="1"/>
</dbReference>
<evidence type="ECO:0000313" key="4">
    <source>
        <dbReference type="Proteomes" id="UP001165082"/>
    </source>
</evidence>
<organism evidence="3 4">
    <name type="scientific">Triparma retinervis</name>
    <dbReference type="NCBI Taxonomy" id="2557542"/>
    <lineage>
        <taxon>Eukaryota</taxon>
        <taxon>Sar</taxon>
        <taxon>Stramenopiles</taxon>
        <taxon>Ochrophyta</taxon>
        <taxon>Bolidophyceae</taxon>
        <taxon>Parmales</taxon>
        <taxon>Triparmaceae</taxon>
        <taxon>Triparma</taxon>
    </lineage>
</organism>
<dbReference type="EMBL" id="BRXZ01000923">
    <property type="protein sequence ID" value="GMH57533.1"/>
    <property type="molecule type" value="Genomic_DNA"/>
</dbReference>
<feature type="domain" description="RAP" evidence="2">
    <location>
        <begin position="129"/>
        <end position="190"/>
    </location>
</feature>
<comment type="caution">
    <text evidence="3">The sequence shown here is derived from an EMBL/GenBank/DDBJ whole genome shotgun (WGS) entry which is preliminary data.</text>
</comment>
<dbReference type="OrthoDB" id="10527176at2759"/>
<evidence type="ECO:0000259" key="2">
    <source>
        <dbReference type="PROSITE" id="PS51286"/>
    </source>
</evidence>
<proteinExistence type="predicted"/>
<name>A0A9W6ZUU3_9STRA</name>
<reference evidence="3" key="1">
    <citation type="submission" date="2022-07" db="EMBL/GenBank/DDBJ databases">
        <title>Genome analysis of Parmales, a sister group of diatoms, reveals the evolutionary specialization of diatoms from phago-mixotrophs to photoautotrophs.</title>
        <authorList>
            <person name="Ban H."/>
            <person name="Sato S."/>
            <person name="Yoshikawa S."/>
            <person name="Kazumasa Y."/>
            <person name="Nakamura Y."/>
            <person name="Ichinomiya M."/>
            <person name="Saitoh K."/>
            <person name="Sato N."/>
            <person name="Blanc-Mathieu R."/>
            <person name="Endo H."/>
            <person name="Kuwata A."/>
            <person name="Ogata H."/>
        </authorList>
    </citation>
    <scope>NUCLEOTIDE SEQUENCE</scope>
</reference>
<gene>
    <name evidence="3" type="ORF">TrRE_jg8088</name>
</gene>
<accession>A0A9W6ZUU3</accession>
<dbReference type="Proteomes" id="UP001165082">
    <property type="component" value="Unassembled WGS sequence"/>
</dbReference>
<evidence type="ECO:0000256" key="1">
    <source>
        <dbReference type="SAM" id="MobiDB-lite"/>
    </source>
</evidence>
<feature type="compositionally biased region" description="Basic and acidic residues" evidence="1">
    <location>
        <begin position="211"/>
        <end position="223"/>
    </location>
</feature>
<keyword evidence="4" id="KW-1185">Reference proteome</keyword>
<protein>
    <recommendedName>
        <fullName evidence="2">RAP domain-containing protein</fullName>
    </recommendedName>
</protein>